<keyword evidence="9" id="KW-1185">Reference proteome</keyword>
<comment type="subcellular location">
    <subcellularLocation>
        <location evidence="1 7">Membrane</location>
        <topology evidence="1 7">Multi-pass membrane protein</topology>
    </subcellularLocation>
</comment>
<dbReference type="GO" id="GO:0035435">
    <property type="term" value="P:phosphate ion transmembrane transport"/>
    <property type="evidence" value="ECO:0007669"/>
    <property type="project" value="TreeGrafter"/>
</dbReference>
<comment type="caution">
    <text evidence="8">The sequence shown here is derived from an EMBL/GenBank/DDBJ whole genome shotgun (WGS) entry which is preliminary data.</text>
</comment>
<comment type="function">
    <text evidence="7">Sodium-phosphate symporter.</text>
</comment>
<dbReference type="PANTHER" id="PTHR11101">
    <property type="entry name" value="PHOSPHATE TRANSPORTER"/>
    <property type="match status" value="1"/>
</dbReference>
<feature type="transmembrane region" description="Helical" evidence="7">
    <location>
        <begin position="145"/>
        <end position="167"/>
    </location>
</feature>
<keyword evidence="3 7" id="KW-0592">Phosphate transport</keyword>
<proteinExistence type="inferred from homology"/>
<dbReference type="AlphaFoldDB" id="A0A196S9I3"/>
<evidence type="ECO:0000256" key="7">
    <source>
        <dbReference type="RuleBase" id="RU363058"/>
    </source>
</evidence>
<evidence type="ECO:0000256" key="1">
    <source>
        <dbReference type="ARBA" id="ARBA00004141"/>
    </source>
</evidence>
<evidence type="ECO:0000256" key="6">
    <source>
        <dbReference type="ARBA" id="ARBA00023136"/>
    </source>
</evidence>
<dbReference type="GO" id="GO:0005315">
    <property type="term" value="F:phosphate transmembrane transporter activity"/>
    <property type="evidence" value="ECO:0007669"/>
    <property type="project" value="InterPro"/>
</dbReference>
<evidence type="ECO:0000313" key="8">
    <source>
        <dbReference type="EMBL" id="OAO13683.1"/>
    </source>
</evidence>
<feature type="transmembrane region" description="Helical" evidence="7">
    <location>
        <begin position="210"/>
        <end position="234"/>
    </location>
</feature>
<feature type="transmembrane region" description="Helical" evidence="7">
    <location>
        <begin position="40"/>
        <end position="65"/>
    </location>
</feature>
<gene>
    <name evidence="8" type="ORF">AV274_4658</name>
</gene>
<keyword evidence="6 7" id="KW-0472">Membrane</keyword>
<sequence>MISYTWIPYFTGVVAFIMAYGIGANDVANAFATSVGAKAITLPVALCIASVMEFSGAFLMGSHVTQTVAKGIISSTLFTDDPEDLMVAEMCALMSAAVWLIVATMMGLPVSTTHSIIGALVGCGLVARGPGAIKWSKVWEIVISWFTSPVFSGIITYLLFLFVRNVILRAKNSFERALNFFPILVAFTFAVNIFFIIYKGSPQLKLDKTPLWLGLTISIIAGIIIAVVLSFAMVPCLRKRSLKIAEEEKEEKKEEATPKTPTVAETEGAVKVDIEKAEKKEHHNILEKDIHAELKDEESQIYKMHQHAEKFDPRTENVFKFVQVVTATFDSFSHGANDVANSIGPFAGVIAIYLHKSIPEKSDVPMWILALGGAGIVVGLATMGYKIMASIGVNLVRVTPSRGFTIEMGAAIVVLIGSRLGMPLSTTHCQVGSTVGVGLLEGKGGINWKLFVEVFAGWVLTMVVAGGLAAGIFFFAMGTPTMLGPFQ</sequence>
<dbReference type="STRING" id="478820.A0A196S9I3"/>
<feature type="transmembrane region" description="Helical" evidence="7">
    <location>
        <begin position="364"/>
        <end position="385"/>
    </location>
</feature>
<keyword evidence="4 7" id="KW-0812">Transmembrane</keyword>
<evidence type="ECO:0000256" key="3">
    <source>
        <dbReference type="ARBA" id="ARBA00022592"/>
    </source>
</evidence>
<feature type="transmembrane region" description="Helical" evidence="7">
    <location>
        <begin position="179"/>
        <end position="198"/>
    </location>
</feature>
<dbReference type="InterPro" id="IPR001204">
    <property type="entry name" value="Phos_transporter"/>
</dbReference>
<feature type="transmembrane region" description="Helical" evidence="7">
    <location>
        <begin position="6"/>
        <end position="28"/>
    </location>
</feature>
<evidence type="ECO:0000256" key="2">
    <source>
        <dbReference type="ARBA" id="ARBA00022448"/>
    </source>
</evidence>
<evidence type="ECO:0000313" key="9">
    <source>
        <dbReference type="Proteomes" id="UP000078348"/>
    </source>
</evidence>
<keyword evidence="2 7" id="KW-0813">Transport</keyword>
<keyword evidence="5 7" id="KW-1133">Transmembrane helix</keyword>
<dbReference type="Proteomes" id="UP000078348">
    <property type="component" value="Unassembled WGS sequence"/>
</dbReference>
<name>A0A196S9I3_BLAHN</name>
<feature type="transmembrane region" description="Helical" evidence="7">
    <location>
        <begin position="455"/>
        <end position="477"/>
    </location>
</feature>
<evidence type="ECO:0000256" key="4">
    <source>
        <dbReference type="ARBA" id="ARBA00022692"/>
    </source>
</evidence>
<protein>
    <recommendedName>
        <fullName evidence="7">Phosphate transporter</fullName>
    </recommendedName>
</protein>
<organism evidence="8 9">
    <name type="scientific">Blastocystis sp. subtype 1 (strain ATCC 50177 / NandII)</name>
    <dbReference type="NCBI Taxonomy" id="478820"/>
    <lineage>
        <taxon>Eukaryota</taxon>
        <taxon>Sar</taxon>
        <taxon>Stramenopiles</taxon>
        <taxon>Bigyra</taxon>
        <taxon>Opalozoa</taxon>
        <taxon>Opalinata</taxon>
        <taxon>Blastocystidae</taxon>
        <taxon>Blastocystis</taxon>
    </lineage>
</organism>
<dbReference type="OrthoDB" id="67021at2759"/>
<dbReference type="EMBL" id="LXWW01000346">
    <property type="protein sequence ID" value="OAO13683.1"/>
    <property type="molecule type" value="Genomic_DNA"/>
</dbReference>
<comment type="similarity">
    <text evidence="7">Belongs to the inorganic phosphate transporter (PiT) (TC 2.A.20) family.</text>
</comment>
<dbReference type="PANTHER" id="PTHR11101:SF80">
    <property type="entry name" value="PHOSPHATE TRANSPORTER"/>
    <property type="match status" value="1"/>
</dbReference>
<dbReference type="Pfam" id="PF01384">
    <property type="entry name" value="PHO4"/>
    <property type="match status" value="1"/>
</dbReference>
<reference evidence="8 9" key="1">
    <citation type="submission" date="2016-05" db="EMBL/GenBank/DDBJ databases">
        <title>Nuclear genome of Blastocystis sp. subtype 1 NandII.</title>
        <authorList>
            <person name="Gentekaki E."/>
            <person name="Curtis B."/>
            <person name="Stairs C."/>
            <person name="Eme L."/>
            <person name="Herman E."/>
            <person name="Klimes V."/>
            <person name="Arias M.C."/>
            <person name="Elias M."/>
            <person name="Hilliou F."/>
            <person name="Klute M."/>
            <person name="Malik S.-B."/>
            <person name="Pightling A."/>
            <person name="Rachubinski R."/>
            <person name="Salas D."/>
            <person name="Schlacht A."/>
            <person name="Suga H."/>
            <person name="Archibald J."/>
            <person name="Ball S.G."/>
            <person name="Clark G."/>
            <person name="Dacks J."/>
            <person name="Van Der Giezen M."/>
            <person name="Tsaousis A."/>
            <person name="Roger A."/>
        </authorList>
    </citation>
    <scope>NUCLEOTIDE SEQUENCE [LARGE SCALE GENOMIC DNA]</scope>
    <source>
        <strain evidence="9">ATCC 50177 / NandII</strain>
    </source>
</reference>
<accession>A0A196S9I3</accession>
<evidence type="ECO:0000256" key="5">
    <source>
        <dbReference type="ARBA" id="ARBA00022989"/>
    </source>
</evidence>
<dbReference type="GO" id="GO:0016020">
    <property type="term" value="C:membrane"/>
    <property type="evidence" value="ECO:0007669"/>
    <property type="project" value="UniProtKB-SubCell"/>
</dbReference>